<sequence>MSTPAHFNSEIILQTVRAQSSRVPTPLPDDPYVAVRQAHLVDMDTESGPVKDLRETEVPQPLVVVPSLIPSSDVLHLTVGQAHTPAIVGTEFEPEEAPSETEEFKASEPSDTRITSSHSSASSDSTAPLSPDHPLTQTSPTPTPTRVSFTMDTRASNSELVEPLPEPERTLNRRLRRRNRRVPYDQRTNPPQYPRIVYPPILDINHFCHFLDILLNYNPMDDEPMWAADHVVALTLGSAITIPETVNEFAIKALFDRLLGEIRAFSQHENESLTDAWLCMKEILQNCHGQNLSKGNIIKIFYHGLSEITQEVLNAAAGGIFIYKTNQAYQLLEDKVLLKLDWAKNQKTKSSLKKTVAFTDEGSSNTDTDKNMARMDAMTIKMDAQYKELQSRAK</sequence>
<gene>
    <name evidence="2" type="ORF">Tco_0923224</name>
</gene>
<name>A0ABQ5D0D9_9ASTR</name>
<feature type="compositionally biased region" description="Basic residues" evidence="1">
    <location>
        <begin position="172"/>
        <end position="181"/>
    </location>
</feature>
<comment type="caution">
    <text evidence="2">The sequence shown here is derived from an EMBL/GenBank/DDBJ whole genome shotgun (WGS) entry which is preliminary data.</text>
</comment>
<dbReference type="Proteomes" id="UP001151760">
    <property type="component" value="Unassembled WGS sequence"/>
</dbReference>
<feature type="compositionally biased region" description="Basic and acidic residues" evidence="1">
    <location>
        <begin position="102"/>
        <end position="111"/>
    </location>
</feature>
<evidence type="ECO:0008006" key="4">
    <source>
        <dbReference type="Google" id="ProtNLM"/>
    </source>
</evidence>
<proteinExistence type="predicted"/>
<reference evidence="2" key="1">
    <citation type="journal article" date="2022" name="Int. J. Mol. Sci.">
        <title>Draft Genome of Tanacetum Coccineum: Genomic Comparison of Closely Related Tanacetum-Family Plants.</title>
        <authorList>
            <person name="Yamashiro T."/>
            <person name="Shiraishi A."/>
            <person name="Nakayama K."/>
            <person name="Satake H."/>
        </authorList>
    </citation>
    <scope>NUCLEOTIDE SEQUENCE</scope>
</reference>
<evidence type="ECO:0000313" key="2">
    <source>
        <dbReference type="EMBL" id="GJT32805.1"/>
    </source>
</evidence>
<feature type="compositionally biased region" description="Low complexity" evidence="1">
    <location>
        <begin position="112"/>
        <end position="140"/>
    </location>
</feature>
<keyword evidence="3" id="KW-1185">Reference proteome</keyword>
<evidence type="ECO:0000313" key="3">
    <source>
        <dbReference type="Proteomes" id="UP001151760"/>
    </source>
</evidence>
<reference evidence="2" key="2">
    <citation type="submission" date="2022-01" db="EMBL/GenBank/DDBJ databases">
        <authorList>
            <person name="Yamashiro T."/>
            <person name="Shiraishi A."/>
            <person name="Satake H."/>
            <person name="Nakayama K."/>
        </authorList>
    </citation>
    <scope>NUCLEOTIDE SEQUENCE</scope>
</reference>
<feature type="compositionally biased region" description="Acidic residues" evidence="1">
    <location>
        <begin position="92"/>
        <end position="101"/>
    </location>
</feature>
<feature type="compositionally biased region" description="Polar residues" evidence="1">
    <location>
        <begin position="146"/>
        <end position="159"/>
    </location>
</feature>
<organism evidence="2 3">
    <name type="scientific">Tanacetum coccineum</name>
    <dbReference type="NCBI Taxonomy" id="301880"/>
    <lineage>
        <taxon>Eukaryota</taxon>
        <taxon>Viridiplantae</taxon>
        <taxon>Streptophyta</taxon>
        <taxon>Embryophyta</taxon>
        <taxon>Tracheophyta</taxon>
        <taxon>Spermatophyta</taxon>
        <taxon>Magnoliopsida</taxon>
        <taxon>eudicotyledons</taxon>
        <taxon>Gunneridae</taxon>
        <taxon>Pentapetalae</taxon>
        <taxon>asterids</taxon>
        <taxon>campanulids</taxon>
        <taxon>Asterales</taxon>
        <taxon>Asteraceae</taxon>
        <taxon>Asteroideae</taxon>
        <taxon>Anthemideae</taxon>
        <taxon>Anthemidinae</taxon>
        <taxon>Tanacetum</taxon>
    </lineage>
</organism>
<feature type="region of interest" description="Disordered" evidence="1">
    <location>
        <begin position="91"/>
        <end position="190"/>
    </location>
</feature>
<dbReference type="EMBL" id="BQNB010014822">
    <property type="protein sequence ID" value="GJT32805.1"/>
    <property type="molecule type" value="Genomic_DNA"/>
</dbReference>
<evidence type="ECO:0000256" key="1">
    <source>
        <dbReference type="SAM" id="MobiDB-lite"/>
    </source>
</evidence>
<accession>A0ABQ5D0D9</accession>
<protein>
    <recommendedName>
        <fullName evidence="4">Reverse transcriptase domain-containing protein</fullName>
    </recommendedName>
</protein>